<dbReference type="SUPFAM" id="SSF49899">
    <property type="entry name" value="Concanavalin A-like lectins/glucanases"/>
    <property type="match status" value="1"/>
</dbReference>
<comment type="similarity">
    <text evidence="1 2">Belongs to the glycosyl hydrolase 12 (cellulase H) family.</text>
</comment>
<evidence type="ECO:0000256" key="2">
    <source>
        <dbReference type="RuleBase" id="RU361163"/>
    </source>
</evidence>
<keyword evidence="2" id="KW-0326">Glycosidase</keyword>
<evidence type="ECO:0000256" key="1">
    <source>
        <dbReference type="ARBA" id="ARBA00005519"/>
    </source>
</evidence>
<keyword evidence="2" id="KW-0624">Polysaccharide degradation</keyword>
<dbReference type="GeneID" id="28831918"/>
<keyword evidence="4" id="KW-0430">Lectin</keyword>
<keyword evidence="3" id="KW-0732">Signal</keyword>
<dbReference type="EMBL" id="KQ947407">
    <property type="protein sequence ID" value="KUJ21836.1"/>
    <property type="molecule type" value="Genomic_DNA"/>
</dbReference>
<sequence length="248" mass="25918">MKFIQAFFPLAFAAVAVAAPTATLDKRATTICGQWDSVATGTYTVYQDLWGESAATSGSQCTTVNSVSGTTLAWSTSWTWAGGSSSVKSYANAVVTQSTIKQISAITSIPSTWKWSYTGSSIVADVSYDMFTSSTATGSNEYEIMIWLAALGGAGPISSTGSAIATVTINSVSWNLFKGPNGSTTVYSFVAASEATSYSGDIKNFFTYLTTYQSFPSSQYLLSIGAGTEPFTGSSAVLTTSAYSTVVN</sequence>
<dbReference type="InterPro" id="IPR013319">
    <property type="entry name" value="GH11/12"/>
</dbReference>
<dbReference type="Pfam" id="PF01670">
    <property type="entry name" value="Glyco_hydro_12"/>
    <property type="match status" value="1"/>
</dbReference>
<proteinExistence type="inferred from homology"/>
<evidence type="ECO:0000313" key="4">
    <source>
        <dbReference type="EMBL" id="KUJ21836.1"/>
    </source>
</evidence>
<evidence type="ECO:0000313" key="5">
    <source>
        <dbReference type="Proteomes" id="UP000070700"/>
    </source>
</evidence>
<dbReference type="STRING" id="149040.A0A194XNV0"/>
<keyword evidence="2" id="KW-0378">Hydrolase</keyword>
<evidence type="ECO:0000256" key="3">
    <source>
        <dbReference type="SAM" id="SignalP"/>
    </source>
</evidence>
<dbReference type="GO" id="GO:0030246">
    <property type="term" value="F:carbohydrate binding"/>
    <property type="evidence" value="ECO:0007669"/>
    <property type="project" value="UniProtKB-KW"/>
</dbReference>
<name>A0A194XNV0_MOLSC</name>
<gene>
    <name evidence="4" type="ORF">LY89DRAFT_778209</name>
</gene>
<dbReference type="PANTHER" id="PTHR34002:SF9">
    <property type="entry name" value="XYLOGLUCAN-SPECIFIC ENDO-BETA-1,4-GLUCANASE A"/>
    <property type="match status" value="1"/>
</dbReference>
<dbReference type="RefSeq" id="XP_018076191.1">
    <property type="nucleotide sequence ID" value="XM_018222192.1"/>
</dbReference>
<feature type="signal peptide" evidence="3">
    <location>
        <begin position="1"/>
        <end position="18"/>
    </location>
</feature>
<dbReference type="InterPro" id="IPR013320">
    <property type="entry name" value="ConA-like_dom_sf"/>
</dbReference>
<keyword evidence="5" id="KW-1185">Reference proteome</keyword>
<feature type="chain" id="PRO_5008268454" evidence="3">
    <location>
        <begin position="19"/>
        <end position="248"/>
    </location>
</feature>
<dbReference type="Proteomes" id="UP000070700">
    <property type="component" value="Unassembled WGS sequence"/>
</dbReference>
<reference evidence="4 5" key="1">
    <citation type="submission" date="2015-10" db="EMBL/GenBank/DDBJ databases">
        <title>Full genome of DAOMC 229536 Phialocephala scopiformis, a fungal endophyte of spruce producing the potent anti-insectan compound rugulosin.</title>
        <authorList>
            <consortium name="DOE Joint Genome Institute"/>
            <person name="Walker A.K."/>
            <person name="Frasz S.L."/>
            <person name="Seifert K.A."/>
            <person name="Miller J.D."/>
            <person name="Mondo S.J."/>
            <person name="Labutti K."/>
            <person name="Lipzen A."/>
            <person name="Dockter R."/>
            <person name="Kennedy M."/>
            <person name="Grigoriev I.V."/>
            <person name="Spatafora J.W."/>
        </authorList>
    </citation>
    <scope>NUCLEOTIDE SEQUENCE [LARGE SCALE GENOMIC DNA]</scope>
    <source>
        <strain evidence="4 5">CBS 120377</strain>
    </source>
</reference>
<dbReference type="GO" id="GO:0008810">
    <property type="term" value="F:cellulase activity"/>
    <property type="evidence" value="ECO:0007669"/>
    <property type="project" value="InterPro"/>
</dbReference>
<keyword evidence="2" id="KW-0119">Carbohydrate metabolism</keyword>
<dbReference type="Gene3D" id="2.60.120.180">
    <property type="match status" value="1"/>
</dbReference>
<dbReference type="KEGG" id="psco:LY89DRAFT_778209"/>
<organism evidence="4 5">
    <name type="scientific">Mollisia scopiformis</name>
    <name type="common">Conifer needle endophyte fungus</name>
    <name type="synonym">Phialocephala scopiformis</name>
    <dbReference type="NCBI Taxonomy" id="149040"/>
    <lineage>
        <taxon>Eukaryota</taxon>
        <taxon>Fungi</taxon>
        <taxon>Dikarya</taxon>
        <taxon>Ascomycota</taxon>
        <taxon>Pezizomycotina</taxon>
        <taxon>Leotiomycetes</taxon>
        <taxon>Helotiales</taxon>
        <taxon>Mollisiaceae</taxon>
        <taxon>Mollisia</taxon>
    </lineage>
</organism>
<protein>
    <submittedName>
        <fullName evidence="4">Concanavalin A-like lectin/glucanase</fullName>
    </submittedName>
</protein>
<dbReference type="OrthoDB" id="95118at2759"/>
<dbReference type="InterPro" id="IPR002594">
    <property type="entry name" value="GH12"/>
</dbReference>
<accession>A0A194XNV0</accession>
<dbReference type="PANTHER" id="PTHR34002">
    <property type="entry name" value="BLR1656 PROTEIN"/>
    <property type="match status" value="1"/>
</dbReference>
<dbReference type="InParanoid" id="A0A194XNV0"/>
<dbReference type="GO" id="GO:0000272">
    <property type="term" value="P:polysaccharide catabolic process"/>
    <property type="evidence" value="ECO:0007669"/>
    <property type="project" value="UniProtKB-KW"/>
</dbReference>
<dbReference type="AlphaFoldDB" id="A0A194XNV0"/>